<feature type="domain" description="HTH cro/C1-type" evidence="2">
    <location>
        <begin position="15"/>
        <end position="69"/>
    </location>
</feature>
<dbReference type="GO" id="GO:0003677">
    <property type="term" value="F:DNA binding"/>
    <property type="evidence" value="ECO:0007669"/>
    <property type="project" value="UniProtKB-KW"/>
</dbReference>
<dbReference type="GO" id="GO:0005829">
    <property type="term" value="C:cytosol"/>
    <property type="evidence" value="ECO:0007669"/>
    <property type="project" value="TreeGrafter"/>
</dbReference>
<dbReference type="Pfam" id="PF07883">
    <property type="entry name" value="Cupin_2"/>
    <property type="match status" value="1"/>
</dbReference>
<dbReference type="Pfam" id="PF01381">
    <property type="entry name" value="HTH_3"/>
    <property type="match status" value="1"/>
</dbReference>
<dbReference type="AlphaFoldDB" id="A0A1G7WRS0"/>
<dbReference type="STRING" id="504805.SAMN05421505_107163"/>
<dbReference type="Gene3D" id="1.10.260.40">
    <property type="entry name" value="lambda repressor-like DNA-binding domains"/>
    <property type="match status" value="1"/>
</dbReference>
<dbReference type="InterPro" id="IPR010982">
    <property type="entry name" value="Lambda_DNA-bd_dom_sf"/>
</dbReference>
<dbReference type="SUPFAM" id="SSF47413">
    <property type="entry name" value="lambda repressor-like DNA-binding domains"/>
    <property type="match status" value="1"/>
</dbReference>
<dbReference type="PANTHER" id="PTHR46797:SF1">
    <property type="entry name" value="METHYLPHOSPHONATE SYNTHASE"/>
    <property type="match status" value="1"/>
</dbReference>
<dbReference type="InterPro" id="IPR014710">
    <property type="entry name" value="RmlC-like_jellyroll"/>
</dbReference>
<dbReference type="CDD" id="cd00093">
    <property type="entry name" value="HTH_XRE"/>
    <property type="match status" value="1"/>
</dbReference>
<dbReference type="InterPro" id="IPR050807">
    <property type="entry name" value="TransReg_Diox_bact_type"/>
</dbReference>
<dbReference type="EMBL" id="FNCN01000007">
    <property type="protein sequence ID" value="SDG74594.1"/>
    <property type="molecule type" value="Genomic_DNA"/>
</dbReference>
<name>A0A1G7WRS0_9ACTN</name>
<keyword evidence="4" id="KW-1185">Reference proteome</keyword>
<gene>
    <name evidence="3" type="ORF">SAMN05421505_107163</name>
</gene>
<evidence type="ECO:0000313" key="4">
    <source>
        <dbReference type="Proteomes" id="UP000198923"/>
    </source>
</evidence>
<dbReference type="PROSITE" id="PS50943">
    <property type="entry name" value="HTH_CROC1"/>
    <property type="match status" value="1"/>
</dbReference>
<dbReference type="GO" id="GO:0003700">
    <property type="term" value="F:DNA-binding transcription factor activity"/>
    <property type="evidence" value="ECO:0007669"/>
    <property type="project" value="TreeGrafter"/>
</dbReference>
<dbReference type="Proteomes" id="UP000198923">
    <property type="component" value="Unassembled WGS sequence"/>
</dbReference>
<evidence type="ECO:0000256" key="1">
    <source>
        <dbReference type="ARBA" id="ARBA00023125"/>
    </source>
</evidence>
<dbReference type="Gene3D" id="2.60.120.10">
    <property type="entry name" value="Jelly Rolls"/>
    <property type="match status" value="1"/>
</dbReference>
<organism evidence="3 4">
    <name type="scientific">Sinosporangium album</name>
    <dbReference type="NCBI Taxonomy" id="504805"/>
    <lineage>
        <taxon>Bacteria</taxon>
        <taxon>Bacillati</taxon>
        <taxon>Actinomycetota</taxon>
        <taxon>Actinomycetes</taxon>
        <taxon>Streptosporangiales</taxon>
        <taxon>Streptosporangiaceae</taxon>
        <taxon>Sinosporangium</taxon>
    </lineage>
</organism>
<keyword evidence="1" id="KW-0238">DNA-binding</keyword>
<reference evidence="3 4" key="1">
    <citation type="submission" date="2016-10" db="EMBL/GenBank/DDBJ databases">
        <authorList>
            <person name="de Groot N.N."/>
        </authorList>
    </citation>
    <scope>NUCLEOTIDE SEQUENCE [LARGE SCALE GENOMIC DNA]</scope>
    <source>
        <strain evidence="3 4">CPCC 201354</strain>
    </source>
</reference>
<protein>
    <submittedName>
        <fullName evidence="3">Cupin domain-containing protein</fullName>
    </submittedName>
</protein>
<dbReference type="InterPro" id="IPR011051">
    <property type="entry name" value="RmlC_Cupin_sf"/>
</dbReference>
<evidence type="ECO:0000259" key="2">
    <source>
        <dbReference type="PROSITE" id="PS50943"/>
    </source>
</evidence>
<dbReference type="InterPro" id="IPR001387">
    <property type="entry name" value="Cro/C1-type_HTH"/>
</dbReference>
<dbReference type="CDD" id="cd02209">
    <property type="entry name" value="cupin_XRE_C"/>
    <property type="match status" value="1"/>
</dbReference>
<evidence type="ECO:0000313" key="3">
    <source>
        <dbReference type="EMBL" id="SDG74594.1"/>
    </source>
</evidence>
<dbReference type="PANTHER" id="PTHR46797">
    <property type="entry name" value="HTH-TYPE TRANSCRIPTIONAL REGULATOR"/>
    <property type="match status" value="1"/>
</dbReference>
<sequence>MLIRMELAQVVGRNVQRLRTAAGISLADLAAAGGISKTTLHGIEQGQGNPTLSTLWALATALKASLGELLEAPASTVEVVRAGDSRPQVEGDAVSARLLHRIRLRGTVEVYDIAVAQSGQHSDAHLPGVEECLVVTRGRLTTGPADSPTDLAEGDSIRFDAAHPHLYRGRSARNRAVLLMVHPES</sequence>
<dbReference type="InterPro" id="IPR013096">
    <property type="entry name" value="Cupin_2"/>
</dbReference>
<accession>A0A1G7WRS0</accession>
<proteinExistence type="predicted"/>
<dbReference type="SUPFAM" id="SSF51182">
    <property type="entry name" value="RmlC-like cupins"/>
    <property type="match status" value="1"/>
</dbReference>
<dbReference type="SMART" id="SM00530">
    <property type="entry name" value="HTH_XRE"/>
    <property type="match status" value="1"/>
</dbReference>